<organism evidence="1 2">
    <name type="scientific">Mycolicibacter engbaekii</name>
    <dbReference type="NCBI Taxonomy" id="188915"/>
    <lineage>
        <taxon>Bacteria</taxon>
        <taxon>Bacillati</taxon>
        <taxon>Actinomycetota</taxon>
        <taxon>Actinomycetes</taxon>
        <taxon>Mycobacteriales</taxon>
        <taxon>Mycobacteriaceae</taxon>
        <taxon>Mycolicibacter</taxon>
    </lineage>
</organism>
<dbReference type="Proteomes" id="UP000193465">
    <property type="component" value="Unassembled WGS sequence"/>
</dbReference>
<dbReference type="EMBL" id="LQOT01000076">
    <property type="protein sequence ID" value="ORV39538.1"/>
    <property type="molecule type" value="Genomic_DNA"/>
</dbReference>
<proteinExistence type="predicted"/>
<evidence type="ECO:0000313" key="2">
    <source>
        <dbReference type="Proteomes" id="UP000193465"/>
    </source>
</evidence>
<gene>
    <name evidence="1" type="ORF">AWC02_19265</name>
</gene>
<protein>
    <submittedName>
        <fullName evidence="1">Uncharacterized protein</fullName>
    </submittedName>
</protein>
<accession>A0A1X1T4W6</accession>
<dbReference type="AlphaFoldDB" id="A0A1X1T4W6"/>
<name>A0A1X1T4W6_9MYCO</name>
<dbReference type="RefSeq" id="WP_085130330.1">
    <property type="nucleotide sequence ID" value="NZ_LQOT01000076.1"/>
</dbReference>
<reference evidence="1 2" key="1">
    <citation type="submission" date="2016-01" db="EMBL/GenBank/DDBJ databases">
        <title>The new phylogeny of the genus Mycobacterium.</title>
        <authorList>
            <person name="Tarcisio F."/>
            <person name="Conor M."/>
            <person name="Antonella G."/>
            <person name="Elisabetta G."/>
            <person name="Giulia F.S."/>
            <person name="Sara T."/>
            <person name="Anna F."/>
            <person name="Clotilde B."/>
            <person name="Roberto B."/>
            <person name="Veronica D.S."/>
            <person name="Fabio R."/>
            <person name="Monica P."/>
            <person name="Olivier J."/>
            <person name="Enrico T."/>
            <person name="Nicola S."/>
        </authorList>
    </citation>
    <scope>NUCLEOTIDE SEQUENCE [LARGE SCALE GENOMIC DNA]</scope>
    <source>
        <strain evidence="1 2">ATCC 27353</strain>
    </source>
</reference>
<evidence type="ECO:0000313" key="1">
    <source>
        <dbReference type="EMBL" id="ORV39538.1"/>
    </source>
</evidence>
<comment type="caution">
    <text evidence="1">The sequence shown here is derived from an EMBL/GenBank/DDBJ whole genome shotgun (WGS) entry which is preliminary data.</text>
</comment>
<sequence>MLGAQAMMLTDDEVVALAAMLGRAWPTGLATVAATSDELTKAAVRGLRSLAARGIIAADPELGYRAHPGVAAVIQTFLRAPRRIGAYLAPVEAVQTMAGASITAVPVAGIWWIDSATADGVHGFRQAEGDDVLGTITELAEQTRDGRLLSGIDDASSYACVIVYGDGTDQQTVVLANSSDRESWDRGPLTRALAAAGA</sequence>
<dbReference type="STRING" id="188915.AWC02_19265"/>
<keyword evidence="2" id="KW-1185">Reference proteome</keyword>